<dbReference type="EMBL" id="WNLA01000006">
    <property type="protein sequence ID" value="MTW02676.1"/>
    <property type="molecule type" value="Genomic_DNA"/>
</dbReference>
<dbReference type="SUPFAM" id="SSF46955">
    <property type="entry name" value="Putative DNA-binding domain"/>
    <property type="match status" value="1"/>
</dbReference>
<dbReference type="Gene3D" id="1.10.238.160">
    <property type="match status" value="1"/>
</dbReference>
<gene>
    <name evidence="1" type="ORF">GM668_11335</name>
</gene>
<evidence type="ECO:0000313" key="2">
    <source>
        <dbReference type="Proteomes" id="UP000484015"/>
    </source>
</evidence>
<dbReference type="AlphaFoldDB" id="A0A6L6PZK4"/>
<protein>
    <submittedName>
        <fullName evidence="1">AlpA family phage regulatory protein</fullName>
    </submittedName>
</protein>
<dbReference type="Pfam" id="PF05930">
    <property type="entry name" value="Phage_AlpA"/>
    <property type="match status" value="1"/>
</dbReference>
<comment type="caution">
    <text evidence="1">The sequence shown here is derived from an EMBL/GenBank/DDBJ whole genome shotgun (WGS) entry which is preliminary data.</text>
</comment>
<dbReference type="InterPro" id="IPR052931">
    <property type="entry name" value="Prophage_regulatory_activator"/>
</dbReference>
<evidence type="ECO:0000313" key="1">
    <source>
        <dbReference type="EMBL" id="MTW02676.1"/>
    </source>
</evidence>
<name>A0A6L6PZK4_9BURK</name>
<organism evidence="1 2">
    <name type="scientific">Pseudoduganella ginsengisoli</name>
    <dbReference type="NCBI Taxonomy" id="1462440"/>
    <lineage>
        <taxon>Bacteria</taxon>
        <taxon>Pseudomonadati</taxon>
        <taxon>Pseudomonadota</taxon>
        <taxon>Betaproteobacteria</taxon>
        <taxon>Burkholderiales</taxon>
        <taxon>Oxalobacteraceae</taxon>
        <taxon>Telluria group</taxon>
        <taxon>Pseudoduganella</taxon>
    </lineage>
</organism>
<dbReference type="PANTHER" id="PTHR36154">
    <property type="entry name" value="DNA-BINDING TRANSCRIPTIONAL ACTIVATOR ALPA"/>
    <property type="match status" value="1"/>
</dbReference>
<sequence>MHEPRKFMRLPQVIAATGCSRTSIYDAVKAGTFPPPIPIGARAVAWDAESIAKWQQACMSRVALYATDNR</sequence>
<keyword evidence="2" id="KW-1185">Reference proteome</keyword>
<reference evidence="1 2" key="1">
    <citation type="submission" date="2019-11" db="EMBL/GenBank/DDBJ databases">
        <title>Type strains purchased from KCTC, JCM and DSMZ.</title>
        <authorList>
            <person name="Lu H."/>
        </authorList>
    </citation>
    <scope>NUCLEOTIDE SEQUENCE [LARGE SCALE GENOMIC DNA]</scope>
    <source>
        <strain evidence="1 2">KCTC 42409</strain>
    </source>
</reference>
<dbReference type="PANTHER" id="PTHR36154:SF1">
    <property type="entry name" value="DNA-BINDING TRANSCRIPTIONAL ACTIVATOR ALPA"/>
    <property type="match status" value="1"/>
</dbReference>
<proteinExistence type="predicted"/>
<dbReference type="InterPro" id="IPR010260">
    <property type="entry name" value="AlpA"/>
</dbReference>
<accession>A0A6L6PZK4</accession>
<dbReference type="Proteomes" id="UP000484015">
    <property type="component" value="Unassembled WGS sequence"/>
</dbReference>
<dbReference type="OrthoDB" id="5298532at2"/>
<dbReference type="InterPro" id="IPR009061">
    <property type="entry name" value="DNA-bd_dom_put_sf"/>
</dbReference>